<dbReference type="InterPro" id="IPR036928">
    <property type="entry name" value="AS_sf"/>
</dbReference>
<feature type="binding site" evidence="4">
    <location>
        <position position="179"/>
    </location>
    <ligand>
        <name>substrate</name>
    </ligand>
</feature>
<feature type="active site" description="Charge relay system" evidence="3">
    <location>
        <position position="205"/>
    </location>
</feature>
<dbReference type="Pfam" id="PF01425">
    <property type="entry name" value="Amidase"/>
    <property type="match status" value="1"/>
</dbReference>
<dbReference type="OMA" id="YVGWLGK"/>
<keyword evidence="8" id="KW-1185">Reference proteome</keyword>
<evidence type="ECO:0000259" key="5">
    <source>
        <dbReference type="Pfam" id="PF01425"/>
    </source>
</evidence>
<dbReference type="VEuPathDB" id="FungiDB:BON22_4357"/>
<dbReference type="AlphaFoldDB" id="A0A061BG30"/>
<reference evidence="8" key="2">
    <citation type="journal article" date="2017" name="Genome Announc.">
        <title>Genome sequences of Cyberlindnera fabianii 65, Pichia kudriavzevii 129, and Saccharomyces cerevisiae 131 isolated from fermented masau fruits in Zimbabwe.</title>
        <authorList>
            <person name="van Rijswijck I.M.H."/>
            <person name="Derks M.F.L."/>
            <person name="Abee T."/>
            <person name="de Ridder D."/>
            <person name="Smid E.J."/>
        </authorList>
    </citation>
    <scope>NUCLEOTIDE SEQUENCE [LARGE SCALE GENOMIC DNA]</scope>
    <source>
        <strain evidence="8">65</strain>
    </source>
</reference>
<dbReference type="STRING" id="36022.A0A061BG30"/>
<evidence type="ECO:0000256" key="1">
    <source>
        <dbReference type="ARBA" id="ARBA00009199"/>
    </source>
</evidence>
<evidence type="ECO:0000313" key="6">
    <source>
        <dbReference type="EMBL" id="CDR46850.1"/>
    </source>
</evidence>
<evidence type="ECO:0000256" key="3">
    <source>
        <dbReference type="PIRSR" id="PIRSR001221-1"/>
    </source>
</evidence>
<evidence type="ECO:0000313" key="7">
    <source>
        <dbReference type="EMBL" id="ONH65807.1"/>
    </source>
</evidence>
<evidence type="ECO:0000313" key="8">
    <source>
        <dbReference type="Proteomes" id="UP000189513"/>
    </source>
</evidence>
<comment type="similarity">
    <text evidence="1">Belongs to the amidase family.</text>
</comment>
<keyword evidence="2" id="KW-0378">Hydrolase</keyword>
<reference evidence="6" key="1">
    <citation type="journal article" date="2014" name="Genome Announc.">
        <title>Genome sequence of the yeast Cyberlindnera fabianii (Hansenula fabianii).</title>
        <authorList>
            <person name="Freel K.C."/>
            <person name="Sarilar V."/>
            <person name="Neuveglise C."/>
            <person name="Devillers H."/>
            <person name="Friedrich A."/>
            <person name="Schacherer J."/>
        </authorList>
    </citation>
    <scope>NUCLEOTIDE SEQUENCE</scope>
    <source>
        <strain evidence="6">YJS4271</strain>
    </source>
</reference>
<feature type="active site" description="Acyl-ester intermediate" evidence="3">
    <location>
        <position position="229"/>
    </location>
</feature>
<feature type="active site" description="Charge relay system" evidence="3">
    <location>
        <position position="128"/>
    </location>
</feature>
<dbReference type="SUPFAM" id="SSF75304">
    <property type="entry name" value="Amidase signature (AS) enzymes"/>
    <property type="match status" value="1"/>
</dbReference>
<dbReference type="OrthoDB" id="6428749at2759"/>
<gene>
    <name evidence="7" type="ORF">BON22_4357</name>
    <name evidence="6" type="ORF">CYFA0S_26e00782g</name>
</gene>
<name>A0A061BG30_CYBFA</name>
<feature type="binding site" evidence="4">
    <location>
        <begin position="226"/>
        <end position="229"/>
    </location>
    <ligand>
        <name>substrate</name>
    </ligand>
</feature>
<organism evidence="6">
    <name type="scientific">Cyberlindnera fabianii</name>
    <name type="common">Yeast</name>
    <name type="synonym">Hansenula fabianii</name>
    <dbReference type="NCBI Taxonomy" id="36022"/>
    <lineage>
        <taxon>Eukaryota</taxon>
        <taxon>Fungi</taxon>
        <taxon>Dikarya</taxon>
        <taxon>Ascomycota</taxon>
        <taxon>Saccharomycotina</taxon>
        <taxon>Saccharomycetes</taxon>
        <taxon>Phaffomycetales</taxon>
        <taxon>Phaffomycetaceae</taxon>
        <taxon>Cyberlindnera</taxon>
    </lineage>
</organism>
<protein>
    <submittedName>
        <fullName evidence="7">Acetamidase</fullName>
    </submittedName>
    <submittedName>
        <fullName evidence="6">CYFA0S26e00782g1_1</fullName>
    </submittedName>
</protein>
<accession>A0A061BG30</accession>
<dbReference type="EMBL" id="LK052911">
    <property type="protein sequence ID" value="CDR46850.1"/>
    <property type="molecule type" value="Genomic_DNA"/>
</dbReference>
<dbReference type="GO" id="GO:0016787">
    <property type="term" value="F:hydrolase activity"/>
    <property type="evidence" value="ECO:0007669"/>
    <property type="project" value="UniProtKB-KW"/>
</dbReference>
<proteinExistence type="inferred from homology"/>
<feature type="binding site" evidence="4">
    <location>
        <position position="205"/>
    </location>
    <ligand>
        <name>substrate</name>
    </ligand>
</feature>
<dbReference type="PIRSF" id="PIRSF001221">
    <property type="entry name" value="Amidase_fungi"/>
    <property type="match status" value="1"/>
</dbReference>
<feature type="domain" description="Amidase" evidence="5">
    <location>
        <begin position="72"/>
        <end position="527"/>
    </location>
</feature>
<sequence length="539" mass="59681">MTWEETAEKKRAYVRSQIPSEWILSSIPSVEEARNPTEFLDSVLPEDEKAITSKTLLELKDEIASKKLTSYEITKAFCHRAAIAHQIINCCSEIFFDKALATAKELDEIYSTTGKLIGPLHGLPISLKDQVNLEGFDSSIGFVSLAFKPKTKDEVSVIADILSDAGAVFYVKTCVPMAMMAPDTFTNLYGQTVNSKNRLLSAGGSSGGESSLIGCGGGLIGLSTDIGGSIRIPACFNGLFALRGCTGRLPYCKVTNSAAYQPIVPSVIGPSAKDLTDLEYFVKTIIDSEPWLKDPKCPPIPWRTIDLPKQLCFGILTNNGAITPHPPVQRALRLLKDKLEAAGHIVFEWKHPVPIKTIMDNLNDIYVADGYKEAQKLAGDSGEPIIPQLMAFTDDLPVMNVSQHWEQARLKYETQQAYDSAWMATKEHTGTGRPMDAWISPVWETTSYPAGQCKPYHCSYTYPANYLDYTSVVMPVTTVGEEDNVAADYEPLNSDDKETKELWDYELFKGMPVTVQVHGFRYEEEKTIKMVKEITKVLS</sequence>
<dbReference type="Gene3D" id="3.90.1300.10">
    <property type="entry name" value="Amidase signature (AS) domain"/>
    <property type="match status" value="1"/>
</dbReference>
<reference evidence="7" key="3">
    <citation type="submission" date="2017-01" db="EMBL/GenBank/DDBJ databases">
        <authorList>
            <person name="Mah S.A."/>
            <person name="Swanson W.J."/>
            <person name="Moy G.W."/>
            <person name="Vacquier V.D."/>
        </authorList>
    </citation>
    <scope>NUCLEOTIDE SEQUENCE [LARGE SCALE GENOMIC DNA]</scope>
    <source>
        <strain evidence="7">65</strain>
    </source>
</reference>
<dbReference type="EMBL" id="MPUK01000009">
    <property type="protein sequence ID" value="ONH65807.1"/>
    <property type="molecule type" value="Genomic_DNA"/>
</dbReference>
<dbReference type="PANTHER" id="PTHR46072">
    <property type="entry name" value="AMIDASE-RELATED-RELATED"/>
    <property type="match status" value="1"/>
</dbReference>
<dbReference type="InterPro" id="IPR023631">
    <property type="entry name" value="Amidase_dom"/>
</dbReference>
<dbReference type="PANTHER" id="PTHR46072:SF11">
    <property type="entry name" value="AMIDASE-RELATED"/>
    <property type="match status" value="1"/>
</dbReference>
<evidence type="ECO:0000256" key="2">
    <source>
        <dbReference type="ARBA" id="ARBA00022801"/>
    </source>
</evidence>
<evidence type="ECO:0000256" key="4">
    <source>
        <dbReference type="PIRSR" id="PIRSR001221-2"/>
    </source>
</evidence>
<dbReference type="Proteomes" id="UP000189513">
    <property type="component" value="Unassembled WGS sequence"/>
</dbReference>